<dbReference type="Proteomes" id="UP000191160">
    <property type="component" value="Unassembled WGS sequence"/>
</dbReference>
<dbReference type="InterPro" id="IPR011004">
    <property type="entry name" value="Trimer_LpxA-like_sf"/>
</dbReference>
<organism evidence="4 5">
    <name type="scientific">Acinetobacter amyesii</name>
    <dbReference type="NCBI Taxonomy" id="2942470"/>
    <lineage>
        <taxon>Bacteria</taxon>
        <taxon>Pseudomonadati</taxon>
        <taxon>Pseudomonadota</taxon>
        <taxon>Gammaproteobacteria</taxon>
        <taxon>Moraxellales</taxon>
        <taxon>Moraxellaceae</taxon>
        <taxon>Acinetobacter</taxon>
    </lineage>
</organism>
<dbReference type="PANTHER" id="PTHR23416">
    <property type="entry name" value="SIALIC ACID SYNTHASE-RELATED"/>
    <property type="match status" value="1"/>
</dbReference>
<dbReference type="RefSeq" id="WP_078191554.1">
    <property type="nucleotide sequence ID" value="NZ_JAMCOZ010000024.1"/>
</dbReference>
<dbReference type="GO" id="GO:0016746">
    <property type="term" value="F:acyltransferase activity"/>
    <property type="evidence" value="ECO:0007669"/>
    <property type="project" value="UniProtKB-KW"/>
</dbReference>
<evidence type="ECO:0000256" key="1">
    <source>
        <dbReference type="ARBA" id="ARBA00022679"/>
    </source>
</evidence>
<evidence type="ECO:0008006" key="6">
    <source>
        <dbReference type="Google" id="ProtNLM"/>
    </source>
</evidence>
<dbReference type="AlphaFoldDB" id="A0A1T1GQJ8"/>
<dbReference type="EMBL" id="MVKX01000012">
    <property type="protein sequence ID" value="OOV79861.1"/>
    <property type="molecule type" value="Genomic_DNA"/>
</dbReference>
<evidence type="ECO:0000313" key="4">
    <source>
        <dbReference type="EMBL" id="OOV79861.1"/>
    </source>
</evidence>
<keyword evidence="1" id="KW-0808">Transferase</keyword>
<proteinExistence type="predicted"/>
<dbReference type="Gene3D" id="2.160.10.10">
    <property type="entry name" value="Hexapeptide repeat proteins"/>
    <property type="match status" value="1"/>
</dbReference>
<keyword evidence="5" id="KW-1185">Reference proteome</keyword>
<gene>
    <name evidence="4" type="ORF">B1202_15815</name>
</gene>
<dbReference type="InterPro" id="IPR001451">
    <property type="entry name" value="Hexapep"/>
</dbReference>
<dbReference type="SUPFAM" id="SSF51161">
    <property type="entry name" value="Trimeric LpxA-like enzymes"/>
    <property type="match status" value="1"/>
</dbReference>
<comment type="caution">
    <text evidence="4">The sequence shown here is derived from an EMBL/GenBank/DDBJ whole genome shotgun (WGS) entry which is preliminary data.</text>
</comment>
<dbReference type="InterPro" id="IPR051159">
    <property type="entry name" value="Hexapeptide_acetyltransf"/>
</dbReference>
<reference evidence="4 5" key="1">
    <citation type="submission" date="2017-02" db="EMBL/GenBank/DDBJ databases">
        <title>Acinetobacter sp. ANC 4945, whole genome shotgun sequencing project.</title>
        <authorList>
            <person name="Radolfova-Krizova L."/>
            <person name="Al Atrouni A."/>
            <person name="Nemec A."/>
        </authorList>
    </citation>
    <scope>NUCLEOTIDE SEQUENCE [LARGE SCALE GENOMIC DNA]</scope>
    <source>
        <strain evidence="4 5">ANC 4945</strain>
    </source>
</reference>
<dbReference type="CDD" id="cd04647">
    <property type="entry name" value="LbH_MAT_like"/>
    <property type="match status" value="1"/>
</dbReference>
<name>A0A1T1GQJ8_9GAMM</name>
<accession>A0A1T1GQJ8</accession>
<keyword evidence="3" id="KW-0012">Acyltransferase</keyword>
<dbReference type="InterPro" id="IPR018357">
    <property type="entry name" value="Hexapep_transf_CS"/>
</dbReference>
<dbReference type="Pfam" id="PF14602">
    <property type="entry name" value="Hexapep_2"/>
    <property type="match status" value="1"/>
</dbReference>
<evidence type="ECO:0000313" key="5">
    <source>
        <dbReference type="Proteomes" id="UP000191160"/>
    </source>
</evidence>
<dbReference type="PROSITE" id="PS00101">
    <property type="entry name" value="HEXAPEP_TRANSFERASES"/>
    <property type="match status" value="1"/>
</dbReference>
<protein>
    <recommendedName>
        <fullName evidence="6">Acyltransferase</fullName>
    </recommendedName>
</protein>
<sequence>MSFMISAFRQLFDLAYFIAKGSVAYARKKGVKVGENCRIYIKSWGSEPFLVSIGDHVTVTSGVKFITHDGSTCLIKDEQGKRYQRFAPIQVGSHVFIGVNTIVMPGVSIGSNVVIGAGSVVTKDIPDHSVAIGVPAKVVSSFADYQAKIQSTCASDSELAGITDYRERVERAIAIQASKTPH</sequence>
<evidence type="ECO:0000256" key="3">
    <source>
        <dbReference type="ARBA" id="ARBA00023315"/>
    </source>
</evidence>
<evidence type="ECO:0000256" key="2">
    <source>
        <dbReference type="ARBA" id="ARBA00022737"/>
    </source>
</evidence>
<keyword evidence="2" id="KW-0677">Repeat</keyword>